<proteinExistence type="predicted"/>
<evidence type="ECO:0000313" key="1">
    <source>
        <dbReference type="EMBL" id="SDF36713.1"/>
    </source>
</evidence>
<organism evidence="1 2">
    <name type="scientific">Rhodobacter capsulatus</name>
    <name type="common">Rhodopseudomonas capsulata</name>
    <dbReference type="NCBI Taxonomy" id="1061"/>
    <lineage>
        <taxon>Bacteria</taxon>
        <taxon>Pseudomonadati</taxon>
        <taxon>Pseudomonadota</taxon>
        <taxon>Alphaproteobacteria</taxon>
        <taxon>Rhodobacterales</taxon>
        <taxon>Rhodobacter group</taxon>
        <taxon>Rhodobacter</taxon>
    </lineage>
</organism>
<accession>A0A1G7KHK0</accession>
<dbReference type="RefSeq" id="WP_276131027.1">
    <property type="nucleotide sequence ID" value="NZ_CP119563.1"/>
</dbReference>
<dbReference type="Proteomes" id="UP000183812">
    <property type="component" value="Unassembled WGS sequence"/>
</dbReference>
<dbReference type="AlphaFoldDB" id="A0A1G7KHK0"/>
<evidence type="ECO:0000313" key="2">
    <source>
        <dbReference type="Proteomes" id="UP000183812"/>
    </source>
</evidence>
<sequence>MSGYPRGSEWRQWDLHVHSPASFFWSGQRFTNGGDGLHDTAIIDSMIEALNAAEPAAFALMDYWTFDGWFALKRRLAQPGAPALTKTVFPGIELRLAAPMQGRLNAHVIFCDRIDDQLLRNFLTELKLELLDQPLSQHGLKAYARHVGSDLLAKHGAKKDEINADDAKALAIGYKIAELKVDSYKSAVKNVPDGMAIGFMPFTTNDGLSDVDVMKHYAYAISLFASSPIFEARDDPTWNAFVGRKTDGNAKFFDAFQEALRGVPRLPVSGSDAHQFVGDGTNNARGYGDFPSGRITWIKADPSWEGLKQAIREPEKRCHIGTLPPKVALLHKPAAERTSPFPGQTYPATSVMGVPRAVKPLRTATRIWNSAT</sequence>
<dbReference type="Gene3D" id="3.20.20.140">
    <property type="entry name" value="Metal-dependent hydrolases"/>
    <property type="match status" value="1"/>
</dbReference>
<gene>
    <name evidence="1" type="ORF">SAMN04244550_02105</name>
</gene>
<name>A0A1G7KHK0_RHOCA</name>
<protein>
    <submittedName>
        <fullName evidence="1">Uncharacterized protein</fullName>
    </submittedName>
</protein>
<dbReference type="EMBL" id="FNAY01000010">
    <property type="protein sequence ID" value="SDF36713.1"/>
    <property type="molecule type" value="Genomic_DNA"/>
</dbReference>
<reference evidence="1 2" key="1">
    <citation type="submission" date="2016-10" db="EMBL/GenBank/DDBJ databases">
        <authorList>
            <person name="de Groot N.N."/>
        </authorList>
    </citation>
    <scope>NUCLEOTIDE SEQUENCE [LARGE SCALE GENOMIC DNA]</scope>
    <source>
        <strain evidence="2">DSM 938 / 37b4</strain>
    </source>
</reference>